<protein>
    <submittedName>
        <fullName evidence="2">TraB family protein</fullName>
    </submittedName>
</protein>
<dbReference type="PANTHER" id="PTHR21530">
    <property type="entry name" value="PHEROMONE SHUTDOWN PROTEIN"/>
    <property type="match status" value="1"/>
</dbReference>
<dbReference type="Pfam" id="PF01963">
    <property type="entry name" value="TraB_PrgY_gumN"/>
    <property type="match status" value="1"/>
</dbReference>
<keyword evidence="1" id="KW-0175">Coiled coil</keyword>
<comment type="caution">
    <text evidence="2">The sequence shown here is derived from an EMBL/GenBank/DDBJ whole genome shotgun (WGS) entry which is preliminary data.</text>
</comment>
<keyword evidence="3" id="KW-1185">Reference proteome</keyword>
<evidence type="ECO:0000313" key="2">
    <source>
        <dbReference type="EMBL" id="HIK00677.1"/>
    </source>
</evidence>
<organism evidence="2 3">
    <name type="scientific">Candidatus Naiadarchaeum limnaeum</name>
    <dbReference type="NCBI Taxonomy" id="2756139"/>
    <lineage>
        <taxon>Archaea</taxon>
        <taxon>Candidatus Undinarchaeota</taxon>
        <taxon>Candidatus Undinarchaeia</taxon>
        <taxon>Candidatus Naiadarchaeales</taxon>
        <taxon>Candidatus Naiadarchaeaceae</taxon>
        <taxon>Candidatus Naiadarchaeum</taxon>
    </lineage>
</organism>
<dbReference type="InterPro" id="IPR046345">
    <property type="entry name" value="TraB_PrgY-like"/>
</dbReference>
<dbReference type="PANTHER" id="PTHR21530:SF7">
    <property type="entry name" value="TRAB DOMAIN-CONTAINING PROTEIN"/>
    <property type="match status" value="1"/>
</dbReference>
<accession>A0A832USE7</accession>
<dbReference type="InterPro" id="IPR002816">
    <property type="entry name" value="TraB/PrgY/GumN_fam"/>
</dbReference>
<sequence length="236" mass="27299">MKAKLKIIGTSHISPESIRQIESTIKKEKPDCVAVELDPGRLEGLLRKQTIGFRSISQIGVRNFFVAKIFSSIQRYLGRKTGVMPGEEMLTAVNIAREIRADLALIDQNILVTLERMRSIPFIEKLKLFFSLFKKSNVDEKIDLRKVPLERVVEKVLDELKKISPNLYKVLVEERDTYMANHLFNLSQKYNKIVAVVGVGHRKGILKALKELEEDKEKLDKKIMHYKRRTGRYSYL</sequence>
<dbReference type="AlphaFoldDB" id="A0A832USE7"/>
<evidence type="ECO:0000313" key="3">
    <source>
        <dbReference type="Proteomes" id="UP000646946"/>
    </source>
</evidence>
<dbReference type="NCBIfam" id="TIGR00261">
    <property type="entry name" value="traB"/>
    <property type="match status" value="1"/>
</dbReference>
<gene>
    <name evidence="2" type="ORF">H1016_04005</name>
</gene>
<dbReference type="InterPro" id="IPR005230">
    <property type="entry name" value="TraB_bac"/>
</dbReference>
<name>A0A832USE7_9ARCH</name>
<evidence type="ECO:0000256" key="1">
    <source>
        <dbReference type="SAM" id="Coils"/>
    </source>
</evidence>
<proteinExistence type="predicted"/>
<dbReference type="CDD" id="cd14726">
    <property type="entry name" value="TraB_PrgY-like"/>
    <property type="match status" value="1"/>
</dbReference>
<dbReference type="Proteomes" id="UP000646946">
    <property type="component" value="Unassembled WGS sequence"/>
</dbReference>
<dbReference type="EMBL" id="DVAB01000033">
    <property type="protein sequence ID" value="HIK00677.1"/>
    <property type="molecule type" value="Genomic_DNA"/>
</dbReference>
<feature type="coiled-coil region" evidence="1">
    <location>
        <begin position="202"/>
        <end position="229"/>
    </location>
</feature>
<reference evidence="2 3" key="1">
    <citation type="journal article" name="Nat. Commun.">
        <title>Undinarchaeota illuminate DPANN phylogeny and the impact of gene transfer on archaeal evolution.</title>
        <authorList>
            <person name="Dombrowski N."/>
            <person name="Williams T.A."/>
            <person name="Sun J."/>
            <person name="Woodcroft B.J."/>
            <person name="Lee J.H."/>
            <person name="Minh B.Q."/>
            <person name="Rinke C."/>
            <person name="Spang A."/>
        </authorList>
    </citation>
    <scope>NUCLEOTIDE SEQUENCE [LARGE SCALE GENOMIC DNA]</scope>
    <source>
        <strain evidence="2">MAG_bin1129</strain>
    </source>
</reference>